<dbReference type="AlphaFoldDB" id="A0A4P9ZTK6"/>
<dbReference type="PRINTS" id="PR00503">
    <property type="entry name" value="BROMODOMAIN"/>
</dbReference>
<dbReference type="PANTHER" id="PTHR22881">
    <property type="entry name" value="BROMODOMAIN CONTAINING PROTEIN"/>
    <property type="match status" value="1"/>
</dbReference>
<evidence type="ECO:0000313" key="5">
    <source>
        <dbReference type="Proteomes" id="UP000268162"/>
    </source>
</evidence>
<keyword evidence="5" id="KW-1185">Reference proteome</keyword>
<protein>
    <submittedName>
        <fullName evidence="4">Bromodomain-containing protein</fullName>
    </submittedName>
</protein>
<gene>
    <name evidence="4" type="ORF">BJ085DRAFT_9521</name>
</gene>
<dbReference type="PROSITE" id="PS50014">
    <property type="entry name" value="BROMODOMAIN_2"/>
    <property type="match status" value="1"/>
</dbReference>
<feature type="non-terminal residue" evidence="4">
    <location>
        <position position="71"/>
    </location>
</feature>
<dbReference type="Pfam" id="PF00439">
    <property type="entry name" value="Bromodomain"/>
    <property type="match status" value="1"/>
</dbReference>
<dbReference type="InterPro" id="IPR036427">
    <property type="entry name" value="Bromodomain-like_sf"/>
</dbReference>
<evidence type="ECO:0000256" key="2">
    <source>
        <dbReference type="PROSITE-ProRule" id="PRU00035"/>
    </source>
</evidence>
<dbReference type="InterPro" id="IPR001487">
    <property type="entry name" value="Bromodomain"/>
</dbReference>
<dbReference type="Proteomes" id="UP000268162">
    <property type="component" value="Unassembled WGS sequence"/>
</dbReference>
<dbReference type="SMART" id="SM00297">
    <property type="entry name" value="BROMO"/>
    <property type="match status" value="1"/>
</dbReference>
<dbReference type="SUPFAM" id="SSF47370">
    <property type="entry name" value="Bromodomain"/>
    <property type="match status" value="1"/>
</dbReference>
<name>A0A4P9ZTK6_9FUNG</name>
<evidence type="ECO:0000259" key="3">
    <source>
        <dbReference type="PROSITE" id="PS50014"/>
    </source>
</evidence>
<dbReference type="STRING" id="215637.A0A4P9ZTK6"/>
<organism evidence="4 5">
    <name type="scientific">Dimargaris cristalligena</name>
    <dbReference type="NCBI Taxonomy" id="215637"/>
    <lineage>
        <taxon>Eukaryota</taxon>
        <taxon>Fungi</taxon>
        <taxon>Fungi incertae sedis</taxon>
        <taxon>Zoopagomycota</taxon>
        <taxon>Kickxellomycotina</taxon>
        <taxon>Dimargaritomycetes</taxon>
        <taxon>Dimargaritales</taxon>
        <taxon>Dimargaritaceae</taxon>
        <taxon>Dimargaris</taxon>
    </lineage>
</organism>
<dbReference type="Gene3D" id="1.20.920.10">
    <property type="entry name" value="Bromodomain-like"/>
    <property type="match status" value="1"/>
</dbReference>
<reference evidence="5" key="1">
    <citation type="journal article" date="2018" name="Nat. Microbiol.">
        <title>Leveraging single-cell genomics to expand the fungal tree of life.</title>
        <authorList>
            <person name="Ahrendt S.R."/>
            <person name="Quandt C.A."/>
            <person name="Ciobanu D."/>
            <person name="Clum A."/>
            <person name="Salamov A."/>
            <person name="Andreopoulos B."/>
            <person name="Cheng J.F."/>
            <person name="Woyke T."/>
            <person name="Pelin A."/>
            <person name="Henrissat B."/>
            <person name="Reynolds N.K."/>
            <person name="Benny G.L."/>
            <person name="Smith M.E."/>
            <person name="James T.Y."/>
            <person name="Grigoriev I.V."/>
        </authorList>
    </citation>
    <scope>NUCLEOTIDE SEQUENCE [LARGE SCALE GENOMIC DNA]</scope>
    <source>
        <strain evidence="5">RSA 468</strain>
    </source>
</reference>
<sequence>FIKPVDTTAIPDYLTVIKRPMDFGTMRKKIDNRVYRNIGEFRADFELVIRNATTYNSPTTLYYRTARKLEE</sequence>
<proteinExistence type="predicted"/>
<dbReference type="GO" id="GO:0006325">
    <property type="term" value="P:chromatin organization"/>
    <property type="evidence" value="ECO:0007669"/>
    <property type="project" value="UniProtKB-ARBA"/>
</dbReference>
<dbReference type="PANTHER" id="PTHR22881:SF27">
    <property type="entry name" value="BROMODOMAIN CONTAINING 7_9"/>
    <property type="match status" value="1"/>
</dbReference>
<feature type="domain" description="Bromo" evidence="3">
    <location>
        <begin position="1"/>
        <end position="63"/>
    </location>
</feature>
<evidence type="ECO:0000313" key="4">
    <source>
        <dbReference type="EMBL" id="RKP36558.1"/>
    </source>
</evidence>
<accession>A0A4P9ZTK6</accession>
<feature type="non-terminal residue" evidence="4">
    <location>
        <position position="1"/>
    </location>
</feature>
<evidence type="ECO:0000256" key="1">
    <source>
        <dbReference type="ARBA" id="ARBA00023117"/>
    </source>
</evidence>
<keyword evidence="1 2" id="KW-0103">Bromodomain</keyword>
<dbReference type="EMBL" id="ML002632">
    <property type="protein sequence ID" value="RKP36558.1"/>
    <property type="molecule type" value="Genomic_DNA"/>
</dbReference>
<dbReference type="InterPro" id="IPR051831">
    <property type="entry name" value="Bromodomain_contain_prot"/>
</dbReference>